<dbReference type="GO" id="GO:0015833">
    <property type="term" value="P:peptide transport"/>
    <property type="evidence" value="ECO:0007669"/>
    <property type="project" value="TreeGrafter"/>
</dbReference>
<dbReference type="Pfam" id="PF00496">
    <property type="entry name" value="SBP_bac_5"/>
    <property type="match status" value="1"/>
</dbReference>
<evidence type="ECO:0000256" key="2">
    <source>
        <dbReference type="ARBA" id="ARBA00022729"/>
    </source>
</evidence>
<dbReference type="InterPro" id="IPR039424">
    <property type="entry name" value="SBP_5"/>
</dbReference>
<organism evidence="4 5">
    <name type="scientific">Marinobacterium iners DSM 11526</name>
    <dbReference type="NCBI Taxonomy" id="1122198"/>
    <lineage>
        <taxon>Bacteria</taxon>
        <taxon>Pseudomonadati</taxon>
        <taxon>Pseudomonadota</taxon>
        <taxon>Gammaproteobacteria</taxon>
        <taxon>Oceanospirillales</taxon>
        <taxon>Oceanospirillaceae</taxon>
        <taxon>Marinobacterium</taxon>
    </lineage>
</organism>
<protein>
    <submittedName>
        <fullName evidence="4">Peptide/nickel transport system substrate-binding protein</fullName>
    </submittedName>
</protein>
<dbReference type="Gene3D" id="3.40.190.10">
    <property type="entry name" value="Periplasmic binding protein-like II"/>
    <property type="match status" value="1"/>
</dbReference>
<gene>
    <name evidence="4" type="ORF">SAMN02745729_11655</name>
</gene>
<evidence type="ECO:0000313" key="4">
    <source>
        <dbReference type="EMBL" id="SEB08751.1"/>
    </source>
</evidence>
<dbReference type="InterPro" id="IPR030678">
    <property type="entry name" value="Peptide/Ni-bd"/>
</dbReference>
<evidence type="ECO:0000313" key="5">
    <source>
        <dbReference type="Proteomes" id="UP000242469"/>
    </source>
</evidence>
<dbReference type="PANTHER" id="PTHR30290:SF38">
    <property type="entry name" value="D,D-DIPEPTIDE-BINDING PERIPLASMIC PROTEIN DDPA-RELATED"/>
    <property type="match status" value="1"/>
</dbReference>
<dbReference type="OrthoDB" id="9801912at2"/>
<evidence type="ECO:0000259" key="3">
    <source>
        <dbReference type="Pfam" id="PF00496"/>
    </source>
</evidence>
<feature type="domain" description="Solute-binding protein family 5" evidence="3">
    <location>
        <begin position="80"/>
        <end position="405"/>
    </location>
</feature>
<comment type="similarity">
    <text evidence="1">Belongs to the bacterial solute-binding protein 5 family.</text>
</comment>
<dbReference type="AlphaFoldDB" id="A0A1H4GHJ4"/>
<keyword evidence="5" id="KW-1185">Reference proteome</keyword>
<dbReference type="Proteomes" id="UP000242469">
    <property type="component" value="Unassembled WGS sequence"/>
</dbReference>
<dbReference type="PANTHER" id="PTHR30290">
    <property type="entry name" value="PERIPLASMIC BINDING COMPONENT OF ABC TRANSPORTER"/>
    <property type="match status" value="1"/>
</dbReference>
<dbReference type="PIRSF" id="PIRSF002741">
    <property type="entry name" value="MppA"/>
    <property type="match status" value="1"/>
</dbReference>
<sequence>MRRLSDLFHFACFSVIGRLMPPFLLLCSLPLQASEHIRLGIQLEPPTLDPTVTAAASAGEITWCNLFEGLTLVDGEGLLRPRLARKWHLSEDGLTYTFELHKGVTFHDGSRFDAHVAAFSLNRLLDKNSGNPQQQWFEQVDSVTVQSDEHLIITLKRPDAMLPFALSLPAAVMVHPNTVANNSEHPVGTGPFRFDRWEKGHSVTLKRNIDYWGKPPYLHQAQFLFMQTTVGTENILAEGLVDGLLSVTRVGNRFMIRPDYRMSARKLQSKMILAINNARPPFNDLRVRRALSHAIDRNRVSKLYGAQFEPELIGTHFPPSHPAYVDLVDRYPFDRLLARQLLSAAEVPEGQTLTLTIPPTDYGRYGGLMIADDLEAVGFRVKLEQVDWSTWMERVFRQKDYELTLIMHVEPMDLNIYARDDYYFNYDNAAFKAIWERVLNARTEDELHRLLGEAQRRITEDAVNVYLFMRPEQNLMHRDLEGMWEKSPIPSFVLEDIRWKDQKR</sequence>
<dbReference type="GO" id="GO:0043190">
    <property type="term" value="C:ATP-binding cassette (ABC) transporter complex"/>
    <property type="evidence" value="ECO:0007669"/>
    <property type="project" value="InterPro"/>
</dbReference>
<dbReference type="InterPro" id="IPR000914">
    <property type="entry name" value="SBP_5_dom"/>
</dbReference>
<name>A0A1H4GHJ4_9GAMM</name>
<dbReference type="GO" id="GO:1904680">
    <property type="term" value="F:peptide transmembrane transporter activity"/>
    <property type="evidence" value="ECO:0007669"/>
    <property type="project" value="TreeGrafter"/>
</dbReference>
<dbReference type="STRING" id="1122198.SAMN02745729_11655"/>
<accession>A0A1H4GHJ4</accession>
<dbReference type="RefSeq" id="WP_091827602.1">
    <property type="nucleotide sequence ID" value="NZ_FNRJ01000016.1"/>
</dbReference>
<dbReference type="SUPFAM" id="SSF53850">
    <property type="entry name" value="Periplasmic binding protein-like II"/>
    <property type="match status" value="1"/>
</dbReference>
<reference evidence="5" key="1">
    <citation type="submission" date="2016-10" db="EMBL/GenBank/DDBJ databases">
        <authorList>
            <person name="Varghese N."/>
            <person name="Submissions S."/>
        </authorList>
    </citation>
    <scope>NUCLEOTIDE SEQUENCE [LARGE SCALE GENOMIC DNA]</scope>
    <source>
        <strain evidence="5">DSM 11526</strain>
    </source>
</reference>
<dbReference type="EMBL" id="FNRJ01000016">
    <property type="protein sequence ID" value="SEB08751.1"/>
    <property type="molecule type" value="Genomic_DNA"/>
</dbReference>
<keyword evidence="2" id="KW-0732">Signal</keyword>
<dbReference type="Gene3D" id="3.10.105.10">
    <property type="entry name" value="Dipeptide-binding Protein, Domain 3"/>
    <property type="match status" value="1"/>
</dbReference>
<evidence type="ECO:0000256" key="1">
    <source>
        <dbReference type="ARBA" id="ARBA00005695"/>
    </source>
</evidence>
<proteinExistence type="inferred from homology"/>
<dbReference type="GO" id="GO:0030288">
    <property type="term" value="C:outer membrane-bounded periplasmic space"/>
    <property type="evidence" value="ECO:0007669"/>
    <property type="project" value="UniProtKB-ARBA"/>
</dbReference>